<evidence type="ECO:0000256" key="3">
    <source>
        <dbReference type="ARBA" id="ARBA00022517"/>
    </source>
</evidence>
<keyword evidence="3" id="KW-0690">Ribosome biogenesis</keyword>
<feature type="compositionally biased region" description="Acidic residues" evidence="8">
    <location>
        <begin position="97"/>
        <end position="124"/>
    </location>
</feature>
<keyword evidence="7" id="KW-0539">Nucleus</keyword>
<feature type="domain" description="Guanine nucleotide-binding protein-like 3 N-terminal" evidence="10">
    <location>
        <begin position="13"/>
        <end position="88"/>
    </location>
</feature>
<keyword evidence="5" id="KW-0653">Protein transport</keyword>
<evidence type="ECO:0000313" key="11">
    <source>
        <dbReference type="EMBL" id="PIG84337.1"/>
    </source>
</evidence>
<feature type="compositionally biased region" description="Basic residues" evidence="8">
    <location>
        <begin position="1"/>
        <end position="19"/>
    </location>
</feature>
<evidence type="ECO:0000256" key="7">
    <source>
        <dbReference type="ARBA" id="ARBA00023242"/>
    </source>
</evidence>
<evidence type="ECO:0000259" key="9">
    <source>
        <dbReference type="Pfam" id="PF01926"/>
    </source>
</evidence>
<dbReference type="Pfam" id="PF08701">
    <property type="entry name" value="GN3L_Grn1"/>
    <property type="match status" value="1"/>
</dbReference>
<comment type="subcellular location">
    <subcellularLocation>
        <location evidence="1">Nucleus</location>
    </subcellularLocation>
</comment>
<dbReference type="AlphaFoldDB" id="A0A2G7FUQ2"/>
<evidence type="ECO:0000256" key="1">
    <source>
        <dbReference type="ARBA" id="ARBA00004123"/>
    </source>
</evidence>
<evidence type="ECO:0000256" key="4">
    <source>
        <dbReference type="ARBA" id="ARBA00022741"/>
    </source>
</evidence>
<evidence type="ECO:0000256" key="2">
    <source>
        <dbReference type="ARBA" id="ARBA00022448"/>
    </source>
</evidence>
<dbReference type="InterPro" id="IPR027417">
    <property type="entry name" value="P-loop_NTPase"/>
</dbReference>
<dbReference type="GO" id="GO:0005525">
    <property type="term" value="F:GTP binding"/>
    <property type="evidence" value="ECO:0007669"/>
    <property type="project" value="UniProtKB-KW"/>
</dbReference>
<dbReference type="EMBL" id="NEXV01000386">
    <property type="protein sequence ID" value="PIG84337.1"/>
    <property type="molecule type" value="Genomic_DNA"/>
</dbReference>
<reference evidence="11 12" key="1">
    <citation type="submission" date="2017-05" db="EMBL/GenBank/DDBJ databases">
        <title>Genome sequence for an aflatoxigenic pathogen of Argentinian peanut, Aspergillus arachidicola.</title>
        <authorList>
            <person name="Moore G."/>
            <person name="Beltz S.B."/>
            <person name="Mack B.M."/>
        </authorList>
    </citation>
    <scope>NUCLEOTIDE SEQUENCE [LARGE SCALE GENOMIC DNA]</scope>
    <source>
        <strain evidence="11 12">CBS 117610</strain>
    </source>
</reference>
<feature type="compositionally biased region" description="Basic and acidic residues" evidence="8">
    <location>
        <begin position="36"/>
        <end position="48"/>
    </location>
</feature>
<protein>
    <submittedName>
        <fullName evidence="11">GTP-binding protein</fullName>
    </submittedName>
</protein>
<dbReference type="Gene3D" id="3.40.50.300">
    <property type="entry name" value="P-loop containing nucleotide triphosphate hydrolases"/>
    <property type="match status" value="1"/>
</dbReference>
<dbReference type="InterPro" id="IPR006073">
    <property type="entry name" value="GTP-bd"/>
</dbReference>
<dbReference type="PRINTS" id="PR00326">
    <property type="entry name" value="GTP1OBG"/>
</dbReference>
<dbReference type="SUPFAM" id="SSF52540">
    <property type="entry name" value="P-loop containing nucleoside triphosphate hydrolases"/>
    <property type="match status" value="1"/>
</dbReference>
<evidence type="ECO:0000313" key="12">
    <source>
        <dbReference type="Proteomes" id="UP000231358"/>
    </source>
</evidence>
<feature type="compositionally biased region" description="Basic residues" evidence="8">
    <location>
        <begin position="26"/>
        <end position="35"/>
    </location>
</feature>
<feature type="compositionally biased region" description="Acidic residues" evidence="8">
    <location>
        <begin position="147"/>
        <end position="173"/>
    </location>
</feature>
<feature type="domain" description="G" evidence="9">
    <location>
        <begin position="300"/>
        <end position="382"/>
    </location>
</feature>
<name>A0A2G7FUQ2_9EURO</name>
<dbReference type="InterPro" id="IPR023179">
    <property type="entry name" value="GTP-bd_ortho_bundle_sf"/>
</dbReference>
<dbReference type="GO" id="GO:0005730">
    <property type="term" value="C:nucleolus"/>
    <property type="evidence" value="ECO:0007669"/>
    <property type="project" value="UniProtKB-ARBA"/>
</dbReference>
<proteinExistence type="predicted"/>
<dbReference type="GO" id="GO:0015031">
    <property type="term" value="P:protein transport"/>
    <property type="evidence" value="ECO:0007669"/>
    <property type="project" value="UniProtKB-KW"/>
</dbReference>
<dbReference type="FunFam" id="1.10.1580.10:FF:000006">
    <property type="entry name" value="Nuclear GTP-binding protein NUG1"/>
    <property type="match status" value="1"/>
</dbReference>
<keyword evidence="12" id="KW-1185">Reference proteome</keyword>
<keyword evidence="6" id="KW-0342">GTP-binding</keyword>
<dbReference type="PANTHER" id="PTHR11089">
    <property type="entry name" value="GTP-BINDING PROTEIN-RELATED"/>
    <property type="match status" value="1"/>
</dbReference>
<sequence length="525" mass="58266">MVKLGKNSKRTPVRLRHKIEKASAAKQRKQRKLAKKNPEWRSKIKKDPGIPNLFPHKAQLLHEMEERKRLKAEEQERIRDEARARKKAQKESQQQGDDAEDVMENDIDLEGDSDDEDMDEDADDSSNPMAALLASARARAAEYEDQHESDDDDEMDEDDDEDMDGMDEDEEEGGTALGDSAPQLVSQTHSKESSRRQFDKVFKQVVDAADVVLYVLDARDPERMILILNKIDLIPPPVLKNWLVHLRRYFPTLPLKASNGTANAHSFDHKQLTVKGTSETLFKALKSYAHSKNLKRSISVGVIGYPNVGKSSVINALTARLNKGSSNACPTGAEAGVTTNLREVKLDNKLKLIDSPGIVFPNAEKKKTKKKQVEERARLVLLNAIPPKQIEDPVPAVSLLLKRLSTSEDLKSKLLQLYGIPALFNAGDQTHDFLIHVARKRGRLGKHGVPNIEAAAMTVINDWRDGRIQGWVDAPVLPVVAATDDASAPAAAASGVDTKQVVTEWAKEFKIEGLWGDGADAEMAE</sequence>
<keyword evidence="2" id="KW-0813">Transport</keyword>
<feature type="region of interest" description="Disordered" evidence="8">
    <location>
        <begin position="1"/>
        <end position="193"/>
    </location>
</feature>
<dbReference type="GO" id="GO:0042273">
    <property type="term" value="P:ribosomal large subunit biogenesis"/>
    <property type="evidence" value="ECO:0007669"/>
    <property type="project" value="UniProtKB-ARBA"/>
</dbReference>
<dbReference type="PANTHER" id="PTHR11089:SF30">
    <property type="entry name" value="GUANINE NUCLEOTIDE-BINDING PROTEIN-LIKE 3 HOMOLOG"/>
    <property type="match status" value="1"/>
</dbReference>
<evidence type="ECO:0000256" key="6">
    <source>
        <dbReference type="ARBA" id="ARBA00023134"/>
    </source>
</evidence>
<comment type="caution">
    <text evidence="11">The sequence shown here is derived from an EMBL/GenBank/DDBJ whole genome shotgun (WGS) entry which is preliminary data.</text>
</comment>
<dbReference type="Gene3D" id="1.10.1580.10">
    <property type="match status" value="1"/>
</dbReference>
<dbReference type="InterPro" id="IPR014813">
    <property type="entry name" value="Gnl3_N_dom"/>
</dbReference>
<dbReference type="GO" id="GO:0006364">
    <property type="term" value="P:rRNA processing"/>
    <property type="evidence" value="ECO:0007669"/>
    <property type="project" value="UniProtKB-ARBA"/>
</dbReference>
<dbReference type="Proteomes" id="UP000231358">
    <property type="component" value="Unassembled WGS sequence"/>
</dbReference>
<gene>
    <name evidence="11" type="ORF">AARAC_010692</name>
</gene>
<evidence type="ECO:0000259" key="10">
    <source>
        <dbReference type="Pfam" id="PF08701"/>
    </source>
</evidence>
<organism evidence="11 12">
    <name type="scientific">Aspergillus arachidicola</name>
    <dbReference type="NCBI Taxonomy" id="656916"/>
    <lineage>
        <taxon>Eukaryota</taxon>
        <taxon>Fungi</taxon>
        <taxon>Dikarya</taxon>
        <taxon>Ascomycota</taxon>
        <taxon>Pezizomycotina</taxon>
        <taxon>Eurotiomycetes</taxon>
        <taxon>Eurotiomycetidae</taxon>
        <taxon>Eurotiales</taxon>
        <taxon>Aspergillaceae</taxon>
        <taxon>Aspergillus</taxon>
        <taxon>Aspergillus subgen. Circumdati</taxon>
    </lineage>
</organism>
<dbReference type="STRING" id="656916.A0A2G7FUQ2"/>
<keyword evidence="4" id="KW-0547">Nucleotide-binding</keyword>
<feature type="compositionally biased region" description="Basic and acidic residues" evidence="8">
    <location>
        <begin position="60"/>
        <end position="83"/>
    </location>
</feature>
<evidence type="ECO:0000256" key="8">
    <source>
        <dbReference type="SAM" id="MobiDB-lite"/>
    </source>
</evidence>
<dbReference type="GO" id="GO:0030684">
    <property type="term" value="C:preribosome"/>
    <property type="evidence" value="ECO:0007669"/>
    <property type="project" value="UniProtKB-ARBA"/>
</dbReference>
<dbReference type="InterPro" id="IPR050755">
    <property type="entry name" value="TRAFAC_YlqF/YawG_RiboMat"/>
</dbReference>
<accession>A0A2G7FUQ2</accession>
<evidence type="ECO:0000256" key="5">
    <source>
        <dbReference type="ARBA" id="ARBA00022927"/>
    </source>
</evidence>
<dbReference type="Pfam" id="PF01926">
    <property type="entry name" value="MMR_HSR1"/>
    <property type="match status" value="1"/>
</dbReference>